<protein>
    <recommendedName>
        <fullName evidence="4">HTH arsR-type domain-containing protein</fullName>
    </recommendedName>
</protein>
<evidence type="ECO:0000313" key="6">
    <source>
        <dbReference type="Proteomes" id="UP000182345"/>
    </source>
</evidence>
<dbReference type="InterPro" id="IPR011991">
    <property type="entry name" value="ArsR-like_HTH"/>
</dbReference>
<organism evidence="5 6">
    <name type="scientific">Candidatus Collierbacteria bacterium CG1_02_44_10</name>
    <dbReference type="NCBI Taxonomy" id="1805087"/>
    <lineage>
        <taxon>Bacteria</taxon>
        <taxon>Candidatus Collieribacteriota</taxon>
    </lineage>
</organism>
<dbReference type="AlphaFoldDB" id="A0A1J4RY89"/>
<dbReference type="Gene3D" id="1.10.10.10">
    <property type="entry name" value="Winged helix-like DNA-binding domain superfamily/Winged helix DNA-binding domain"/>
    <property type="match status" value="1"/>
</dbReference>
<name>A0A1J4RY89_9BACT</name>
<sequence length="180" mass="20644">MYQQIFELHTDILKALSHPKRLEIVHLLRNHSLSVSEIQEMLDLPQANLSQHLQVLRENQIVACLKKGKQIFYRVTNPKLLQACDLIREVLFEQYQDNSHFNQELRTNISDLLPIGIDPVCGMKLTSTTTAFTFYDNGTNYYFCASGCLEKYKVTRHCEERSDEAIPAAEIASLAIGRSQ</sequence>
<evidence type="ECO:0000313" key="5">
    <source>
        <dbReference type="EMBL" id="OIN90926.1"/>
    </source>
</evidence>
<dbReference type="GO" id="GO:0003700">
    <property type="term" value="F:DNA-binding transcription factor activity"/>
    <property type="evidence" value="ECO:0007669"/>
    <property type="project" value="InterPro"/>
</dbReference>
<dbReference type="InterPro" id="IPR001845">
    <property type="entry name" value="HTH_ArsR_DNA-bd_dom"/>
</dbReference>
<dbReference type="InterPro" id="IPR011017">
    <property type="entry name" value="TRASH_dom"/>
</dbReference>
<dbReference type="CDD" id="cd00090">
    <property type="entry name" value="HTH_ARSR"/>
    <property type="match status" value="1"/>
</dbReference>
<dbReference type="Proteomes" id="UP000182345">
    <property type="component" value="Unassembled WGS sequence"/>
</dbReference>
<evidence type="ECO:0000256" key="2">
    <source>
        <dbReference type="ARBA" id="ARBA00023125"/>
    </source>
</evidence>
<evidence type="ECO:0000256" key="3">
    <source>
        <dbReference type="ARBA" id="ARBA00023163"/>
    </source>
</evidence>
<evidence type="ECO:0000259" key="4">
    <source>
        <dbReference type="PROSITE" id="PS50987"/>
    </source>
</evidence>
<keyword evidence="1" id="KW-0805">Transcription regulation</keyword>
<keyword evidence="2" id="KW-0238">DNA-binding</keyword>
<keyword evidence="3" id="KW-0804">Transcription</keyword>
<dbReference type="InterPro" id="IPR036390">
    <property type="entry name" value="WH_DNA-bd_sf"/>
</dbReference>
<accession>A0A1J4RY89</accession>
<evidence type="ECO:0000256" key="1">
    <source>
        <dbReference type="ARBA" id="ARBA00023015"/>
    </source>
</evidence>
<dbReference type="EMBL" id="MNUK01000057">
    <property type="protein sequence ID" value="OIN90926.1"/>
    <property type="molecule type" value="Genomic_DNA"/>
</dbReference>
<dbReference type="InterPro" id="IPR051011">
    <property type="entry name" value="Metal_resp_trans_reg"/>
</dbReference>
<dbReference type="PANTHER" id="PTHR43132:SF2">
    <property type="entry name" value="ARSENICAL RESISTANCE OPERON REPRESSOR ARSR-RELATED"/>
    <property type="match status" value="1"/>
</dbReference>
<dbReference type="InterPro" id="IPR007029">
    <property type="entry name" value="YHS_dom"/>
</dbReference>
<dbReference type="Pfam" id="PF01022">
    <property type="entry name" value="HTH_5"/>
    <property type="match status" value="1"/>
</dbReference>
<dbReference type="PANTHER" id="PTHR43132">
    <property type="entry name" value="ARSENICAL RESISTANCE OPERON REPRESSOR ARSR-RELATED"/>
    <property type="match status" value="1"/>
</dbReference>
<dbReference type="PROSITE" id="PS50987">
    <property type="entry name" value="HTH_ARSR_2"/>
    <property type="match status" value="1"/>
</dbReference>
<gene>
    <name evidence="5" type="ORF">AUJ42_02470</name>
</gene>
<dbReference type="SUPFAM" id="SSF46785">
    <property type="entry name" value="Winged helix' DNA-binding domain"/>
    <property type="match status" value="1"/>
</dbReference>
<dbReference type="GO" id="GO:0003677">
    <property type="term" value="F:DNA binding"/>
    <property type="evidence" value="ECO:0007669"/>
    <property type="project" value="UniProtKB-KW"/>
</dbReference>
<proteinExistence type="predicted"/>
<dbReference type="InterPro" id="IPR036388">
    <property type="entry name" value="WH-like_DNA-bd_sf"/>
</dbReference>
<reference evidence="5 6" key="1">
    <citation type="journal article" date="2016" name="Environ. Microbiol.">
        <title>Genomic resolution of a cold subsurface aquifer community provides metabolic insights for novel microbes adapted to high CO concentrations.</title>
        <authorList>
            <person name="Probst A.J."/>
            <person name="Castelle C.J."/>
            <person name="Singh A."/>
            <person name="Brown C.T."/>
            <person name="Anantharaman K."/>
            <person name="Sharon I."/>
            <person name="Hug L.A."/>
            <person name="Burstein D."/>
            <person name="Emerson J.B."/>
            <person name="Thomas B.C."/>
            <person name="Banfield J.F."/>
        </authorList>
    </citation>
    <scope>NUCLEOTIDE SEQUENCE [LARGE SCALE GENOMIC DNA]</scope>
    <source>
        <strain evidence="5">CG1_02_44_10</strain>
    </source>
</reference>
<dbReference type="Pfam" id="PF04945">
    <property type="entry name" value="YHS"/>
    <property type="match status" value="1"/>
</dbReference>
<dbReference type="SMART" id="SM00418">
    <property type="entry name" value="HTH_ARSR"/>
    <property type="match status" value="1"/>
</dbReference>
<dbReference type="PRINTS" id="PR00778">
    <property type="entry name" value="HTHARSR"/>
</dbReference>
<dbReference type="NCBIfam" id="NF033788">
    <property type="entry name" value="HTH_metalloreg"/>
    <property type="match status" value="1"/>
</dbReference>
<comment type="caution">
    <text evidence="5">The sequence shown here is derived from an EMBL/GenBank/DDBJ whole genome shotgun (WGS) entry which is preliminary data.</text>
</comment>
<feature type="domain" description="HTH arsR-type" evidence="4">
    <location>
        <begin position="1"/>
        <end position="98"/>
    </location>
</feature>
<dbReference type="SMART" id="SM00746">
    <property type="entry name" value="TRASH"/>
    <property type="match status" value="1"/>
</dbReference>